<dbReference type="eggNOG" id="ENOG5031XRP">
    <property type="taxonomic scope" value="Bacteria"/>
</dbReference>
<proteinExistence type="predicted"/>
<sequence length="110" mass="13053">MAIPELDRARVVRWAENQVPEHVRDQVRVEAEVDGHRITIVESHPSFHDENEWTGTPVARLRYTGTTGDWTLYWRDRNLKFHLYRDFPATPHVQEILDFLDSRADPIFWG</sequence>
<reference evidence="1 2" key="1">
    <citation type="journal article" date="2012" name="Stand. Genomic Sci.">
        <title>Genome sequence of the halotolerant bacterium Corynebacterium halotolerans type strain YIM 70093(T) (= DSM 44683(T)).</title>
        <authorList>
            <person name="Ruckert C."/>
            <person name="Albersmeier A."/>
            <person name="Al-Dilaimi A."/>
            <person name="Niehaus K."/>
            <person name="Szczepanowski R."/>
            <person name="Kalinowski J."/>
        </authorList>
    </citation>
    <scope>NUCLEOTIDE SEQUENCE [LARGE SCALE GENOMIC DNA]</scope>
    <source>
        <strain evidence="1">YIM 70093</strain>
    </source>
</reference>
<dbReference type="KEGG" id="chn:A605_00865"/>
<evidence type="ECO:0000313" key="1">
    <source>
        <dbReference type="EMBL" id="AGF71189.1"/>
    </source>
</evidence>
<organism evidence="1 2">
    <name type="scientific">Corynebacterium halotolerans YIM 70093 = DSM 44683</name>
    <dbReference type="NCBI Taxonomy" id="1121362"/>
    <lineage>
        <taxon>Bacteria</taxon>
        <taxon>Bacillati</taxon>
        <taxon>Actinomycetota</taxon>
        <taxon>Actinomycetes</taxon>
        <taxon>Mycobacteriales</taxon>
        <taxon>Corynebacteriaceae</taxon>
        <taxon>Corynebacterium</taxon>
    </lineage>
</organism>
<dbReference type="InterPro" id="IPR021388">
    <property type="entry name" value="DUF3024"/>
</dbReference>
<dbReference type="EMBL" id="CP003697">
    <property type="protein sequence ID" value="AGF71189.1"/>
    <property type="molecule type" value="Genomic_DNA"/>
</dbReference>
<evidence type="ECO:0008006" key="3">
    <source>
        <dbReference type="Google" id="ProtNLM"/>
    </source>
</evidence>
<dbReference type="Proteomes" id="UP000011723">
    <property type="component" value="Chromosome"/>
</dbReference>
<dbReference type="AlphaFoldDB" id="M1MU05"/>
<dbReference type="HOGENOM" id="CLU_161337_1_0_11"/>
<gene>
    <name evidence="1" type="ORF">A605_00865</name>
</gene>
<dbReference type="OrthoDB" id="4210561at2"/>
<name>M1MU05_9CORY</name>
<evidence type="ECO:0000313" key="2">
    <source>
        <dbReference type="Proteomes" id="UP000011723"/>
    </source>
</evidence>
<dbReference type="Pfam" id="PF11225">
    <property type="entry name" value="DUF3024"/>
    <property type="match status" value="1"/>
</dbReference>
<protein>
    <recommendedName>
        <fullName evidence="3">DUF3024 domain-containing protein</fullName>
    </recommendedName>
</protein>
<dbReference type="RefSeq" id="WP_015399613.1">
    <property type="nucleotide sequence ID" value="NC_020302.1"/>
</dbReference>
<keyword evidence="2" id="KW-1185">Reference proteome</keyword>
<accession>M1MU05</accession>
<dbReference type="PATRIC" id="fig|1121362.3.peg.165"/>